<evidence type="ECO:0000256" key="3">
    <source>
        <dbReference type="ARBA" id="ARBA00012438"/>
    </source>
</evidence>
<dbReference type="EMBL" id="BJCL01000002">
    <property type="protein sequence ID" value="GCL61731.1"/>
    <property type="molecule type" value="Genomic_DNA"/>
</dbReference>
<accession>A0A480AJL9</accession>
<dbReference type="InterPro" id="IPR003594">
    <property type="entry name" value="HATPase_dom"/>
</dbReference>
<dbReference type="OrthoDB" id="9806130at2"/>
<dbReference type="GO" id="GO:0000155">
    <property type="term" value="F:phosphorelay sensor kinase activity"/>
    <property type="evidence" value="ECO:0007669"/>
    <property type="project" value="InterPro"/>
</dbReference>
<evidence type="ECO:0000313" key="15">
    <source>
        <dbReference type="EMBL" id="GCL61731.1"/>
    </source>
</evidence>
<keyword evidence="9" id="KW-0067">ATP-binding</keyword>
<evidence type="ECO:0000256" key="9">
    <source>
        <dbReference type="ARBA" id="ARBA00022840"/>
    </source>
</evidence>
<feature type="transmembrane region" description="Helical" evidence="13">
    <location>
        <begin position="95"/>
        <end position="114"/>
    </location>
</feature>
<dbReference type="InterPro" id="IPR003661">
    <property type="entry name" value="HisK_dim/P_dom"/>
</dbReference>
<dbReference type="InterPro" id="IPR036890">
    <property type="entry name" value="HATPase_C_sf"/>
</dbReference>
<dbReference type="SUPFAM" id="SSF55874">
    <property type="entry name" value="ATPase domain of HSP90 chaperone/DNA topoisomerase II/histidine kinase"/>
    <property type="match status" value="1"/>
</dbReference>
<dbReference type="Pfam" id="PF13493">
    <property type="entry name" value="DUF4118"/>
    <property type="match status" value="1"/>
</dbReference>
<protein>
    <recommendedName>
        <fullName evidence="3">histidine kinase</fullName>
        <ecNumber evidence="3">2.7.13.3</ecNumber>
    </recommendedName>
</protein>
<dbReference type="InterPro" id="IPR004358">
    <property type="entry name" value="Sig_transdc_His_kin-like_C"/>
</dbReference>
<keyword evidence="11" id="KW-0902">Two-component regulatory system</keyword>
<evidence type="ECO:0000256" key="10">
    <source>
        <dbReference type="ARBA" id="ARBA00022989"/>
    </source>
</evidence>
<keyword evidence="8" id="KW-0418">Kinase</keyword>
<evidence type="ECO:0000313" key="16">
    <source>
        <dbReference type="Proteomes" id="UP000301751"/>
    </source>
</evidence>
<dbReference type="Gene3D" id="1.10.287.130">
    <property type="match status" value="1"/>
</dbReference>
<dbReference type="CDD" id="cd00082">
    <property type="entry name" value="HisKA"/>
    <property type="match status" value="1"/>
</dbReference>
<dbReference type="Gene3D" id="3.30.565.10">
    <property type="entry name" value="Histidine kinase-like ATPase, C-terminal domain"/>
    <property type="match status" value="1"/>
</dbReference>
<evidence type="ECO:0000256" key="4">
    <source>
        <dbReference type="ARBA" id="ARBA00022553"/>
    </source>
</evidence>
<gene>
    <name evidence="15" type="ORF">AQPW35_08120</name>
</gene>
<dbReference type="PRINTS" id="PR00344">
    <property type="entry name" value="BCTRLSENSOR"/>
</dbReference>
<evidence type="ECO:0000256" key="1">
    <source>
        <dbReference type="ARBA" id="ARBA00000085"/>
    </source>
</evidence>
<name>A0A480AJL9_9BURK</name>
<dbReference type="CDD" id="cd00075">
    <property type="entry name" value="HATPase"/>
    <property type="match status" value="1"/>
</dbReference>
<dbReference type="RefSeq" id="WP_137731508.1">
    <property type="nucleotide sequence ID" value="NZ_BJCL01000002.1"/>
</dbReference>
<keyword evidence="6 13" id="KW-0812">Transmembrane</keyword>
<keyword evidence="12 13" id="KW-0472">Membrane</keyword>
<dbReference type="InterPro" id="IPR025201">
    <property type="entry name" value="KdpD_TM"/>
</dbReference>
<keyword evidence="5" id="KW-0808">Transferase</keyword>
<evidence type="ECO:0000256" key="8">
    <source>
        <dbReference type="ARBA" id="ARBA00022777"/>
    </source>
</evidence>
<comment type="subcellular location">
    <subcellularLocation>
        <location evidence="2">Membrane</location>
        <topology evidence="2">Multi-pass membrane protein</topology>
    </subcellularLocation>
</comment>
<dbReference type="PANTHER" id="PTHR45569">
    <property type="entry name" value="SENSOR PROTEIN KDPD"/>
    <property type="match status" value="1"/>
</dbReference>
<dbReference type="SMART" id="SM00388">
    <property type="entry name" value="HisKA"/>
    <property type="match status" value="1"/>
</dbReference>
<evidence type="ECO:0000259" key="14">
    <source>
        <dbReference type="PROSITE" id="PS50109"/>
    </source>
</evidence>
<dbReference type="SMART" id="SM00387">
    <property type="entry name" value="HATPase_c"/>
    <property type="match status" value="1"/>
</dbReference>
<comment type="caution">
    <text evidence="15">The sequence shown here is derived from an EMBL/GenBank/DDBJ whole genome shotgun (WGS) entry which is preliminary data.</text>
</comment>
<dbReference type="GO" id="GO:0005886">
    <property type="term" value="C:plasma membrane"/>
    <property type="evidence" value="ECO:0007669"/>
    <property type="project" value="TreeGrafter"/>
</dbReference>
<keyword evidence="4" id="KW-0597">Phosphoprotein</keyword>
<evidence type="ECO:0000256" key="12">
    <source>
        <dbReference type="ARBA" id="ARBA00023136"/>
    </source>
</evidence>
<dbReference type="InterPro" id="IPR005467">
    <property type="entry name" value="His_kinase_dom"/>
</dbReference>
<dbReference type="Gene3D" id="1.20.120.620">
    <property type="entry name" value="Backbone structure of the membrane domain of e. Coli histidine kinase receptor kdpd"/>
    <property type="match status" value="1"/>
</dbReference>
<keyword evidence="16" id="KW-1185">Reference proteome</keyword>
<reference evidence="16" key="1">
    <citation type="submission" date="2019-03" db="EMBL/GenBank/DDBJ databases">
        <title>Aquabacterium pictum sp.nov., the first bacteriochlorophyll a-containing freshwater bacterium in the genus Aquabacterium of the class Betaproteobacteria.</title>
        <authorList>
            <person name="Hirose S."/>
            <person name="Tank M."/>
            <person name="Hara E."/>
            <person name="Tamaki H."/>
            <person name="Takaichi S."/>
            <person name="Haruta S."/>
            <person name="Hanada S."/>
        </authorList>
    </citation>
    <scope>NUCLEOTIDE SEQUENCE [LARGE SCALE GENOMIC DNA]</scope>
    <source>
        <strain evidence="16">W35</strain>
    </source>
</reference>
<dbReference type="PANTHER" id="PTHR45569:SF1">
    <property type="entry name" value="SENSOR PROTEIN KDPD"/>
    <property type="match status" value="1"/>
</dbReference>
<keyword evidence="10 13" id="KW-1133">Transmembrane helix</keyword>
<dbReference type="PROSITE" id="PS50109">
    <property type="entry name" value="HIS_KIN"/>
    <property type="match status" value="1"/>
</dbReference>
<feature type="transmembrane region" description="Helical" evidence="13">
    <location>
        <begin position="47"/>
        <end position="75"/>
    </location>
</feature>
<evidence type="ECO:0000256" key="2">
    <source>
        <dbReference type="ARBA" id="ARBA00004141"/>
    </source>
</evidence>
<dbReference type="InterPro" id="IPR036097">
    <property type="entry name" value="HisK_dim/P_sf"/>
</dbReference>
<dbReference type="InterPro" id="IPR052023">
    <property type="entry name" value="Histidine_kinase_KdpD"/>
</dbReference>
<dbReference type="Proteomes" id="UP000301751">
    <property type="component" value="Unassembled WGS sequence"/>
</dbReference>
<organism evidence="15 16">
    <name type="scientific">Pseudaquabacterium pictum</name>
    <dbReference type="NCBI Taxonomy" id="2315236"/>
    <lineage>
        <taxon>Bacteria</taxon>
        <taxon>Pseudomonadati</taxon>
        <taxon>Pseudomonadota</taxon>
        <taxon>Betaproteobacteria</taxon>
        <taxon>Burkholderiales</taxon>
        <taxon>Sphaerotilaceae</taxon>
        <taxon>Pseudaquabacterium</taxon>
    </lineage>
</organism>
<proteinExistence type="predicted"/>
<dbReference type="InterPro" id="IPR038318">
    <property type="entry name" value="KdpD_sf"/>
</dbReference>
<evidence type="ECO:0000256" key="6">
    <source>
        <dbReference type="ARBA" id="ARBA00022692"/>
    </source>
</evidence>
<keyword evidence="7" id="KW-0547">Nucleotide-binding</keyword>
<dbReference type="Pfam" id="PF00512">
    <property type="entry name" value="HisKA"/>
    <property type="match status" value="1"/>
</dbReference>
<dbReference type="Pfam" id="PF02518">
    <property type="entry name" value="HATPase_c"/>
    <property type="match status" value="1"/>
</dbReference>
<dbReference type="SUPFAM" id="SSF47384">
    <property type="entry name" value="Homodimeric domain of signal transducing histidine kinase"/>
    <property type="match status" value="1"/>
</dbReference>
<feature type="transmembrane region" description="Helical" evidence="13">
    <location>
        <begin position="15"/>
        <end position="35"/>
    </location>
</feature>
<evidence type="ECO:0000256" key="11">
    <source>
        <dbReference type="ARBA" id="ARBA00023012"/>
    </source>
</evidence>
<comment type="catalytic activity">
    <reaction evidence="1">
        <text>ATP + protein L-histidine = ADP + protein N-phospho-L-histidine.</text>
        <dbReference type="EC" id="2.7.13.3"/>
    </reaction>
</comment>
<dbReference type="GO" id="GO:0005524">
    <property type="term" value="F:ATP binding"/>
    <property type="evidence" value="ECO:0007669"/>
    <property type="project" value="UniProtKB-KW"/>
</dbReference>
<evidence type="ECO:0000256" key="5">
    <source>
        <dbReference type="ARBA" id="ARBA00022679"/>
    </source>
</evidence>
<feature type="domain" description="Histidine kinase" evidence="14">
    <location>
        <begin position="291"/>
        <end position="517"/>
    </location>
</feature>
<dbReference type="AlphaFoldDB" id="A0A480AJL9"/>
<dbReference type="EC" id="2.7.13.3" evidence="3"/>
<evidence type="ECO:0000256" key="7">
    <source>
        <dbReference type="ARBA" id="ARBA00022741"/>
    </source>
</evidence>
<evidence type="ECO:0000256" key="13">
    <source>
        <dbReference type="SAM" id="Phobius"/>
    </source>
</evidence>
<sequence>MPSSHPLPADHGTRAAGWAGGALAWAVAWALMLGLDGPIDLAHQALLLVLGGAVAALWWPATAALAAGAVAVLAFNALLVPPRGSLAVARWQDGLLLALMAGTLAAVVGLIMRLRRQAGRARLHQARAEQLRQLGDALRDAGEPMAHAGALQHSLAALTGAPAALLVCRRWPLADDSVATIGQADDDETTGLWHCLRQGRAMGPGTGRHGDLAHWILPLRGAAGGDGSAALGAALLRLPGGQHHDDALRAHAQALCDQLGTALQRGFSRQAAEAATAQAQLQAVRNAMLTAISHDYRTPLATILGAASSLHDQGQRLDPTQRAALAGRIVQEAEHLARLADNTLQLARLDAPGVVLRRDWESAEDLVGTVMRRARQRAPDRPLRARLEPGLPLLHCDAMLLTQLLDNLVDNALRHTPADTPVELLVRRASGGPADAPPGVVLAVRDRGPGVAPAWRERIFEVFQRGEPAAGAAPPRSGTGVGLAVCRAIARAHGGELRLRARNHGGSSFECHLPGTAQPAPAEGTA</sequence>